<dbReference type="PANTHER" id="PTHR21461">
    <property type="entry name" value="GLYCOSYLTRANSFERASE FAMILY 92 PROTEIN"/>
    <property type="match status" value="1"/>
</dbReference>
<name>A0A8S1DUK7_9INSE</name>
<organism evidence="9 10">
    <name type="scientific">Cloeon dipterum</name>
    <dbReference type="NCBI Taxonomy" id="197152"/>
    <lineage>
        <taxon>Eukaryota</taxon>
        <taxon>Metazoa</taxon>
        <taxon>Ecdysozoa</taxon>
        <taxon>Arthropoda</taxon>
        <taxon>Hexapoda</taxon>
        <taxon>Insecta</taxon>
        <taxon>Pterygota</taxon>
        <taxon>Palaeoptera</taxon>
        <taxon>Ephemeroptera</taxon>
        <taxon>Pisciforma</taxon>
        <taxon>Baetidae</taxon>
        <taxon>Cloeon</taxon>
    </lineage>
</organism>
<dbReference type="AlphaFoldDB" id="A0A8S1DUK7"/>
<evidence type="ECO:0000256" key="5">
    <source>
        <dbReference type="ARBA" id="ARBA00022692"/>
    </source>
</evidence>
<comment type="similarity">
    <text evidence="2 8">Belongs to the glycosyltransferase 92 family.</text>
</comment>
<dbReference type="GO" id="GO:0016757">
    <property type="term" value="F:glycosyltransferase activity"/>
    <property type="evidence" value="ECO:0007669"/>
    <property type="project" value="UniProtKB-UniRule"/>
</dbReference>
<accession>A0A8S1DUK7</accession>
<dbReference type="GO" id="GO:0005737">
    <property type="term" value="C:cytoplasm"/>
    <property type="evidence" value="ECO:0007669"/>
    <property type="project" value="TreeGrafter"/>
</dbReference>
<dbReference type="InterPro" id="IPR008166">
    <property type="entry name" value="Glyco_transf_92"/>
</dbReference>
<evidence type="ECO:0000256" key="1">
    <source>
        <dbReference type="ARBA" id="ARBA00004167"/>
    </source>
</evidence>
<keyword evidence="6 8" id="KW-1133">Transmembrane helix</keyword>
<dbReference type="GO" id="GO:0016020">
    <property type="term" value="C:membrane"/>
    <property type="evidence" value="ECO:0007669"/>
    <property type="project" value="UniProtKB-SubCell"/>
</dbReference>
<sequence length="499" mass="57951">MRLKVGRQCCGNNVAAVISLKLILILFYLTLKEIEKLHTMEHRSRADKKIRQAHLNYPPLDWNLTNPPNSSCALFVSPEEVQYNNIYWQVQHTSNETYYFYGAYFDNRTQSGIGPAIRILGMSDRLLGQERNIFCQLRFPGEIKPFFSQVSQFTYLWDVDWDFADLKLQPYLITCELPEGRSHLVPRSVSLVEHECDNASNNLLVVHNPLPPGQKRKDFAVCVKGLYFYHQSMYAVRVAEYVELLKILGADHVTIYRFQVHANISKVLDFYALTDVAVDVVDTTMPGPFANIPDFMERYLKAHPRKQYVQEVIHYNDCMYRQLDLFNYFVPIDIDEVIMPVSTDNWHDLVYKKAIPASQGQNVSAFVARNVLFADSEAPEHTDVIPWYMHMLQNVRRGRNFDPADYVGGLLHHKSFHDAQKVLSLYNHSPRECFDKTCKVHVFDPEDAFLQHYCIGRTRPECRNNNLTVDTTIWKFKNELIRNTNRVLRRAGILGADNT</sequence>
<dbReference type="Pfam" id="PF01697">
    <property type="entry name" value="Glyco_transf_92"/>
    <property type="match status" value="1"/>
</dbReference>
<evidence type="ECO:0000313" key="10">
    <source>
        <dbReference type="Proteomes" id="UP000494165"/>
    </source>
</evidence>
<evidence type="ECO:0000313" key="9">
    <source>
        <dbReference type="EMBL" id="CAB3387604.1"/>
    </source>
</evidence>
<dbReference type="OrthoDB" id="2526284at2759"/>
<gene>
    <name evidence="9" type="ORF">CLODIP_2_CD08683</name>
</gene>
<proteinExistence type="inferred from homology"/>
<keyword evidence="10" id="KW-1185">Reference proteome</keyword>
<evidence type="ECO:0000256" key="3">
    <source>
        <dbReference type="ARBA" id="ARBA00022676"/>
    </source>
</evidence>
<dbReference type="EC" id="2.4.1.-" evidence="8"/>
<keyword evidence="7 8" id="KW-0472">Membrane</keyword>
<dbReference type="PANTHER" id="PTHR21461:SF83">
    <property type="entry name" value="GLYCOSYLTRANSFERASE FAMILY 92 PROTEIN"/>
    <property type="match status" value="1"/>
</dbReference>
<dbReference type="Proteomes" id="UP000494165">
    <property type="component" value="Unassembled WGS sequence"/>
</dbReference>
<keyword evidence="5 8" id="KW-0812">Transmembrane</keyword>
<protein>
    <recommendedName>
        <fullName evidence="8">Glycosyltransferase family 92 protein</fullName>
        <ecNumber evidence="8">2.4.1.-</ecNumber>
    </recommendedName>
</protein>
<evidence type="ECO:0000256" key="4">
    <source>
        <dbReference type="ARBA" id="ARBA00022679"/>
    </source>
</evidence>
<keyword evidence="4 8" id="KW-0808">Transferase</keyword>
<dbReference type="EMBL" id="CADEPI010000593">
    <property type="protein sequence ID" value="CAB3387604.1"/>
    <property type="molecule type" value="Genomic_DNA"/>
</dbReference>
<evidence type="ECO:0000256" key="6">
    <source>
        <dbReference type="ARBA" id="ARBA00022989"/>
    </source>
</evidence>
<keyword evidence="3 8" id="KW-0328">Glycosyltransferase</keyword>
<evidence type="ECO:0000256" key="7">
    <source>
        <dbReference type="ARBA" id="ARBA00023136"/>
    </source>
</evidence>
<evidence type="ECO:0000256" key="8">
    <source>
        <dbReference type="RuleBase" id="RU366017"/>
    </source>
</evidence>
<reference evidence="9 10" key="1">
    <citation type="submission" date="2020-04" db="EMBL/GenBank/DDBJ databases">
        <authorList>
            <person name="Alioto T."/>
            <person name="Alioto T."/>
            <person name="Gomez Garrido J."/>
        </authorList>
    </citation>
    <scope>NUCLEOTIDE SEQUENCE [LARGE SCALE GENOMIC DNA]</scope>
</reference>
<feature type="transmembrane region" description="Helical" evidence="8">
    <location>
        <begin position="12"/>
        <end position="31"/>
    </location>
</feature>
<evidence type="ECO:0000256" key="2">
    <source>
        <dbReference type="ARBA" id="ARBA00007647"/>
    </source>
</evidence>
<comment type="subcellular location">
    <subcellularLocation>
        <location evidence="1">Membrane</location>
        <topology evidence="1">Single-pass membrane protein</topology>
    </subcellularLocation>
</comment>
<comment type="caution">
    <text evidence="9">The sequence shown here is derived from an EMBL/GenBank/DDBJ whole genome shotgun (WGS) entry which is preliminary data.</text>
</comment>